<protein>
    <submittedName>
        <fullName evidence="1">Uncharacterized protein</fullName>
    </submittedName>
</protein>
<dbReference type="Proteomes" id="UP001557470">
    <property type="component" value="Unassembled WGS sequence"/>
</dbReference>
<keyword evidence="2" id="KW-1185">Reference proteome</keyword>
<sequence>TIVVNLQGYSTVIYCFLDIQHITVNRKVLRVFQHLPLQMFVITVFNCKLVHQELVD</sequence>
<accession>A0ABD0XQK1</accession>
<comment type="caution">
    <text evidence="1">The sequence shown here is derived from an EMBL/GenBank/DDBJ whole genome shotgun (WGS) entry which is preliminary data.</text>
</comment>
<dbReference type="EMBL" id="JAGEUA010000001">
    <property type="protein sequence ID" value="KAL1023623.1"/>
    <property type="molecule type" value="Genomic_DNA"/>
</dbReference>
<dbReference type="AlphaFoldDB" id="A0ABD0XQK1"/>
<reference evidence="1 2" key="1">
    <citation type="submission" date="2024-06" db="EMBL/GenBank/DDBJ databases">
        <authorList>
            <person name="Pan Q."/>
            <person name="Wen M."/>
            <person name="Jouanno E."/>
            <person name="Zahm M."/>
            <person name="Klopp C."/>
            <person name="Cabau C."/>
            <person name="Louis A."/>
            <person name="Berthelot C."/>
            <person name="Parey E."/>
            <person name="Roest Crollius H."/>
            <person name="Montfort J."/>
            <person name="Robinson-Rechavi M."/>
            <person name="Bouchez O."/>
            <person name="Lampietro C."/>
            <person name="Lopez Roques C."/>
            <person name="Donnadieu C."/>
            <person name="Postlethwait J."/>
            <person name="Bobe J."/>
            <person name="Verreycken H."/>
            <person name="Guiguen Y."/>
        </authorList>
    </citation>
    <scope>NUCLEOTIDE SEQUENCE [LARGE SCALE GENOMIC DNA]</scope>
    <source>
        <strain evidence="1">Up_M1</strain>
        <tissue evidence="1">Testis</tissue>
    </source>
</reference>
<evidence type="ECO:0000313" key="2">
    <source>
        <dbReference type="Proteomes" id="UP001557470"/>
    </source>
</evidence>
<evidence type="ECO:0000313" key="1">
    <source>
        <dbReference type="EMBL" id="KAL1023623.1"/>
    </source>
</evidence>
<gene>
    <name evidence="1" type="ORF">UPYG_G00043680</name>
</gene>
<name>A0ABD0XQK1_UMBPY</name>
<feature type="non-terminal residue" evidence="1">
    <location>
        <position position="1"/>
    </location>
</feature>
<organism evidence="1 2">
    <name type="scientific">Umbra pygmaea</name>
    <name type="common">Eastern mudminnow</name>
    <dbReference type="NCBI Taxonomy" id="75934"/>
    <lineage>
        <taxon>Eukaryota</taxon>
        <taxon>Metazoa</taxon>
        <taxon>Chordata</taxon>
        <taxon>Craniata</taxon>
        <taxon>Vertebrata</taxon>
        <taxon>Euteleostomi</taxon>
        <taxon>Actinopterygii</taxon>
        <taxon>Neopterygii</taxon>
        <taxon>Teleostei</taxon>
        <taxon>Protacanthopterygii</taxon>
        <taxon>Esociformes</taxon>
        <taxon>Umbridae</taxon>
        <taxon>Umbra</taxon>
    </lineage>
</organism>
<proteinExistence type="predicted"/>